<dbReference type="InterPro" id="IPR007886">
    <property type="entry name" value="AlaDH/PNT_N"/>
</dbReference>
<evidence type="ECO:0000256" key="1">
    <source>
        <dbReference type="ARBA" id="ARBA00004429"/>
    </source>
</evidence>
<dbReference type="InterPro" id="IPR059000">
    <property type="entry name" value="ATPase_P-type_domA"/>
</dbReference>
<dbReference type="Pfam" id="PF00702">
    <property type="entry name" value="Hydrolase"/>
    <property type="match status" value="1"/>
</dbReference>
<feature type="transmembrane region" description="Helical" evidence="14">
    <location>
        <begin position="99"/>
        <end position="116"/>
    </location>
</feature>
<dbReference type="InterPro" id="IPR029035">
    <property type="entry name" value="DHS-like_NAD/FAD-binding_dom"/>
</dbReference>
<feature type="transmembrane region" description="Helical" evidence="14">
    <location>
        <begin position="2257"/>
        <end position="2274"/>
    </location>
</feature>
<dbReference type="PANTHER" id="PTHR10160">
    <property type="entry name" value="NAD(P) TRANSHYDROGENASE"/>
    <property type="match status" value="1"/>
</dbReference>
<keyword evidence="10" id="KW-0520">NAD</keyword>
<dbReference type="NCBIfam" id="TIGR01494">
    <property type="entry name" value="ATPase_P-type"/>
    <property type="match status" value="1"/>
</dbReference>
<accession>A0A813LLT4</accession>
<dbReference type="InterPro" id="IPR036412">
    <property type="entry name" value="HAD-like_sf"/>
</dbReference>
<protein>
    <recommendedName>
        <fullName evidence="2">proton-translocating NAD(P)(+) transhydrogenase</fullName>
        <ecNumber evidence="2">7.1.1.1</ecNumber>
    </recommendedName>
</protein>
<dbReference type="Pfam" id="PF00122">
    <property type="entry name" value="E1-E2_ATPase"/>
    <property type="match status" value="1"/>
</dbReference>
<dbReference type="SMART" id="SM01002">
    <property type="entry name" value="AlaDh_PNT_C"/>
    <property type="match status" value="1"/>
</dbReference>
<dbReference type="GO" id="GO:0016887">
    <property type="term" value="F:ATP hydrolysis activity"/>
    <property type="evidence" value="ECO:0007669"/>
    <property type="project" value="InterPro"/>
</dbReference>
<dbReference type="Gene3D" id="3.40.50.720">
    <property type="entry name" value="NAD(P)-binding Rossmann-like Domain"/>
    <property type="match status" value="2"/>
</dbReference>
<keyword evidence="6" id="KW-0547">Nucleotide-binding</keyword>
<dbReference type="InterPro" id="IPR008250">
    <property type="entry name" value="ATPase_P-typ_transduc_dom_A_sf"/>
</dbReference>
<dbReference type="Pfam" id="PF01262">
    <property type="entry name" value="AlaDh_PNT_C"/>
    <property type="match status" value="1"/>
</dbReference>
<dbReference type="NCBIfam" id="NF006942">
    <property type="entry name" value="PRK09424.1"/>
    <property type="match status" value="1"/>
</dbReference>
<evidence type="ECO:0000256" key="8">
    <source>
        <dbReference type="ARBA" id="ARBA00022967"/>
    </source>
</evidence>
<dbReference type="Gene3D" id="3.40.50.1000">
    <property type="entry name" value="HAD superfamily/HAD-like"/>
    <property type="match status" value="1"/>
</dbReference>
<dbReference type="EMBL" id="CAJNNW010036057">
    <property type="protein sequence ID" value="CAE8731750.1"/>
    <property type="molecule type" value="Genomic_DNA"/>
</dbReference>
<keyword evidence="9 14" id="KW-1133">Transmembrane helix</keyword>
<keyword evidence="4" id="KW-0997">Cell inner membrane</keyword>
<name>A0A813LLT4_POLGL</name>
<feature type="region of interest" description="Disordered" evidence="13">
    <location>
        <begin position="1583"/>
        <end position="1603"/>
    </location>
</feature>
<evidence type="ECO:0000313" key="18">
    <source>
        <dbReference type="Proteomes" id="UP000626109"/>
    </source>
</evidence>
<dbReference type="Pfam" id="PF12769">
    <property type="entry name" value="PNTB_4TM"/>
    <property type="match status" value="1"/>
</dbReference>
<feature type="domain" description="Alanine dehydrogenase/pyridine nucleotide transhydrogenase N-terminal" evidence="16">
    <location>
        <begin position="486"/>
        <end position="629"/>
    </location>
</feature>
<comment type="caution">
    <text evidence="17">The sequence shown here is derived from an EMBL/GenBank/DDBJ whole genome shotgun (WGS) entry which is preliminary data.</text>
</comment>
<dbReference type="InterPro" id="IPR023298">
    <property type="entry name" value="ATPase_P-typ_TM_dom_sf"/>
</dbReference>
<evidence type="ECO:0000256" key="6">
    <source>
        <dbReference type="ARBA" id="ARBA00022741"/>
    </source>
</evidence>
<dbReference type="SUPFAM" id="SSF81660">
    <property type="entry name" value="Metal cation-transporting ATPase, ATP-binding domain N"/>
    <property type="match status" value="1"/>
</dbReference>
<proteinExistence type="predicted"/>
<dbReference type="InterPro" id="IPR034300">
    <property type="entry name" value="PNTB-like"/>
</dbReference>
<dbReference type="EC" id="7.1.1.1" evidence="2"/>
<dbReference type="SUPFAM" id="SSF52283">
    <property type="entry name" value="Formate/glycerate dehydrogenase catalytic domain-like"/>
    <property type="match status" value="1"/>
</dbReference>
<feature type="transmembrane region" description="Helical" evidence="14">
    <location>
        <begin position="1254"/>
        <end position="1282"/>
    </location>
</feature>
<dbReference type="NCBIfam" id="TIGR00561">
    <property type="entry name" value="pntA"/>
    <property type="match status" value="1"/>
</dbReference>
<dbReference type="PANTHER" id="PTHR10160:SF19">
    <property type="entry name" value="PROTON-TRANSLOCATING NAD(P)(+) TRANSHYDROGENASE"/>
    <property type="match status" value="1"/>
</dbReference>
<dbReference type="Pfam" id="PF02233">
    <property type="entry name" value="PNTB"/>
    <property type="match status" value="1"/>
</dbReference>
<dbReference type="InterPro" id="IPR024605">
    <property type="entry name" value="NADP_transhyd_a_C"/>
</dbReference>
<evidence type="ECO:0000256" key="10">
    <source>
        <dbReference type="ARBA" id="ARBA00023027"/>
    </source>
</evidence>
<dbReference type="GO" id="GO:0005524">
    <property type="term" value="F:ATP binding"/>
    <property type="evidence" value="ECO:0007669"/>
    <property type="project" value="InterPro"/>
</dbReference>
<evidence type="ECO:0000256" key="12">
    <source>
        <dbReference type="ARBA" id="ARBA00048202"/>
    </source>
</evidence>
<gene>
    <name evidence="17" type="ORF">PGLA2088_LOCUS46135</name>
</gene>
<feature type="transmembrane region" description="Helical" evidence="14">
    <location>
        <begin position="978"/>
        <end position="1000"/>
    </location>
</feature>
<feature type="transmembrane region" description="Helical" evidence="14">
    <location>
        <begin position="2863"/>
        <end position="2883"/>
    </location>
</feature>
<keyword evidence="7" id="KW-0521">NADP</keyword>
<dbReference type="Gene3D" id="2.70.150.10">
    <property type="entry name" value="Calcium-transporting ATPase, cytoplasmic transduction domain A"/>
    <property type="match status" value="1"/>
</dbReference>
<feature type="transmembrane region" description="Helical" evidence="14">
    <location>
        <begin position="2356"/>
        <end position="2377"/>
    </location>
</feature>
<dbReference type="InterPro" id="IPR023299">
    <property type="entry name" value="ATPase_P-typ_cyto_dom_N"/>
</dbReference>
<feature type="transmembrane region" description="Helical" evidence="14">
    <location>
        <begin position="2131"/>
        <end position="2156"/>
    </location>
</feature>
<dbReference type="SUPFAM" id="SSF81653">
    <property type="entry name" value="Calcium ATPase, transduction domain A"/>
    <property type="match status" value="1"/>
</dbReference>
<evidence type="ECO:0000259" key="16">
    <source>
        <dbReference type="SMART" id="SM01003"/>
    </source>
</evidence>
<dbReference type="InterPro" id="IPR001757">
    <property type="entry name" value="P_typ_ATPase"/>
</dbReference>
<dbReference type="Proteomes" id="UP000626109">
    <property type="component" value="Unassembled WGS sequence"/>
</dbReference>
<evidence type="ECO:0000256" key="13">
    <source>
        <dbReference type="SAM" id="MobiDB-lite"/>
    </source>
</evidence>
<keyword evidence="11 14" id="KW-0472">Membrane</keyword>
<feature type="transmembrane region" description="Helical" evidence="14">
    <location>
        <begin position="2294"/>
        <end position="2312"/>
    </location>
</feature>
<feature type="transmembrane region" description="Helical" evidence="14">
    <location>
        <begin position="1087"/>
        <end position="1106"/>
    </location>
</feature>
<dbReference type="GO" id="GO:0008750">
    <property type="term" value="F:proton-translocating NAD(P)+ transhydrogenase activity"/>
    <property type="evidence" value="ECO:0007669"/>
    <property type="project" value="UniProtKB-EC"/>
</dbReference>
<dbReference type="SUPFAM" id="SSF52467">
    <property type="entry name" value="DHS-like NAD/FAD-binding domain"/>
    <property type="match status" value="1"/>
</dbReference>
<evidence type="ECO:0000256" key="11">
    <source>
        <dbReference type="ARBA" id="ARBA00023136"/>
    </source>
</evidence>
<dbReference type="InterPro" id="IPR026255">
    <property type="entry name" value="NADP_transhyd_a"/>
</dbReference>
<evidence type="ECO:0000256" key="3">
    <source>
        <dbReference type="ARBA" id="ARBA00022475"/>
    </source>
</evidence>
<dbReference type="GO" id="GO:0050661">
    <property type="term" value="F:NADP binding"/>
    <property type="evidence" value="ECO:0007669"/>
    <property type="project" value="TreeGrafter"/>
</dbReference>
<evidence type="ECO:0000256" key="14">
    <source>
        <dbReference type="SAM" id="Phobius"/>
    </source>
</evidence>
<dbReference type="InterPro" id="IPR023214">
    <property type="entry name" value="HAD_sf"/>
</dbReference>
<dbReference type="Gene3D" id="3.40.1110.10">
    <property type="entry name" value="Calcium-transporting ATPase, cytoplasmic domain N"/>
    <property type="match status" value="1"/>
</dbReference>
<evidence type="ECO:0000259" key="15">
    <source>
        <dbReference type="SMART" id="SM01002"/>
    </source>
</evidence>
<evidence type="ECO:0000256" key="7">
    <source>
        <dbReference type="ARBA" id="ARBA00022857"/>
    </source>
</evidence>
<evidence type="ECO:0000313" key="17">
    <source>
        <dbReference type="EMBL" id="CAE8731750.1"/>
    </source>
</evidence>
<dbReference type="InterPro" id="IPR007698">
    <property type="entry name" value="AlaDH/PNT_NAD(H)-bd"/>
</dbReference>
<dbReference type="Pfam" id="PF05222">
    <property type="entry name" value="AlaDh_PNT_N"/>
    <property type="match status" value="1"/>
</dbReference>
<feature type="transmembrane region" description="Helical" evidence="14">
    <location>
        <begin position="1212"/>
        <end position="1233"/>
    </location>
</feature>
<dbReference type="InterPro" id="IPR036291">
    <property type="entry name" value="NAD(P)-bd_dom_sf"/>
</dbReference>
<evidence type="ECO:0000256" key="2">
    <source>
        <dbReference type="ARBA" id="ARBA00012943"/>
    </source>
</evidence>
<comment type="catalytic activity">
    <reaction evidence="12">
        <text>NAD(+) + NADPH + H(+)(in) = NADH + NADP(+) + H(+)(out)</text>
        <dbReference type="Rhea" id="RHEA:47992"/>
        <dbReference type="ChEBI" id="CHEBI:15378"/>
        <dbReference type="ChEBI" id="CHEBI:57540"/>
        <dbReference type="ChEBI" id="CHEBI:57783"/>
        <dbReference type="ChEBI" id="CHEBI:57945"/>
        <dbReference type="ChEBI" id="CHEBI:58349"/>
        <dbReference type="EC" id="7.1.1.1"/>
    </reaction>
</comment>
<dbReference type="Gene3D" id="3.40.50.1220">
    <property type="entry name" value="TPP-binding domain"/>
    <property type="match status" value="1"/>
</dbReference>
<evidence type="ECO:0000256" key="9">
    <source>
        <dbReference type="ARBA" id="ARBA00022989"/>
    </source>
</evidence>
<dbReference type="SMART" id="SM01003">
    <property type="entry name" value="AlaDh_PNT_N"/>
    <property type="match status" value="1"/>
</dbReference>
<dbReference type="SUPFAM" id="SSF51735">
    <property type="entry name" value="NAD(P)-binding Rossmann-fold domains"/>
    <property type="match status" value="1"/>
</dbReference>
<feature type="transmembrane region" description="Helical" evidence="14">
    <location>
        <begin position="923"/>
        <end position="944"/>
    </location>
</feature>
<dbReference type="GO" id="GO:0005886">
    <property type="term" value="C:plasma membrane"/>
    <property type="evidence" value="ECO:0007669"/>
    <property type="project" value="UniProtKB-SubCell"/>
</dbReference>
<keyword evidence="3" id="KW-1003">Cell membrane</keyword>
<keyword evidence="8" id="KW-1278">Translocase</keyword>
<sequence length="2951" mass="314097">NSESSLRLGFAFQRQRYEYWGPGEGVSAECAGTGSADVDDEEEGEVRLTLCPINLPLSKYTEAEGLVGSELPEELKERFGDNHLEVALPSFIQCYKEQLLSPLVIFQIFVALLWAADDFMQYTLMQLLFIGVFESTSVFQRLKTMKMLNSMGTKSYGIMAYRQRTWMEVSTADLVPGDLVELTSVKAPPPAVAVAPGALPMTIAPDIVPCDCVIIRGEAIASEASLTGESAPQMKDALAREDGRQLDLQGVDRVHCLFSGTRLLRASEGSKAQRKAGANSGTAEIAEAMACPQVPKTPEGGCLCYVVRTGFASSQGQLLQMIEFSQEKVSGDTKEVMIALLILLAFALAAAGYVLKIGLEKGEKTPHELLLKCVIIMTAVVPRQLPLQMAVAVNTALMALSRAGVFCTEPFRVPLAGKLTHCLFDKTGTLTTDTLVPVDNFSSIFKLLALLMSAGPLLFIVVRAPLLKNDALAPAAVGQLASLEIGVLSEGYSPNSKSEDSGDQRVSIVPDSVAALLKEGYAVTIEPGAGVFAGFSDEAYVKAGCKVATSRADLIKRSQVLFALHPPIGDFSKMKGKVLISWVGRLQETGKAVVDKANASQVTLIDVTAAPRITIAQKLDVLSSQAKVAGHRAVIEATHAFGRFHTGEMTAAGKYPPSQTFVLGVGVAGLAAIGTSKALGSVVRAWDVRDVSDQVHSMGAKWVSVDYKEDGAGQGGYAKESSDDFKKFQQETFKKVLSECDIAIATAAIPGRPSPLLITKEAVAAMKPGSVIIDLAALGGGNCELTRKDDVWTTPNGVTIIGYTDMPARMASQASAMYSSNMVSLMKHVQGKGKASEFLGNVKSHLEAGEAGDIVTRSIVCCRDGQLVKMPPPPQPTPVKPKVDVAAKKKAEAPSPLKQAVFAALTLTLGVCLALGVGEGVKASQLTTFLLAGAAGYQAVWGVAHSLHTPLMSVTNAISGMTAVGGLLLMQRSNNTEASILAMIGVAVSAVNIIGGFVVSQRMLNLFKKKGSEDWSSMMLVPGLIFIAVSLTHKELLGPVNTVSSVLCVAAIGALASQSTANAGCKLGMVGVFGALMATLVDMDAHLLYISLALLTVGGSLGLYVGMSVTPLQLPQTVAAFHSLVGFAAMSTSIGSFASNPEAGASMENISAVLGDFIGAVTFTGSIIAFGKLNGNLSSTPLTLPGKNFLNLAALLTQVGLTTVFLRSGEGLYGVVLLFVIALLACAMGVHLVGSVGGGDMPVCITVLNSYSGWALVAEGFLLGSPVLTVVGSLIGFSGAILTKIMCDAMNRDIFNVLFGGINNAPVVKSAGDEAPKVHTETSIDNVADLLASAKEVLVVPGYGMAMARAQTAMGEIANLLRANDINLKFGVHPVAGRMPGQMNVLLAEAGVPHEWVLEMDEVNPTMESVDVVLVVGANDVVNSAAQELEGCAIWGMPVIEVWRAKKVIFCKRSMAGGYADLDNPVFYKDNTDMLLGDAKKTADQLVSKVRERLERILLSFGFGSPLEAAFPRRTRDSVFFSDEVPVKDSSAAAALVLAACHSLVSVDGSLSGDPIEVAALEAIGWAYDAEVEVAKPVESSTLALTDGESKDSKGSKASSKAGKHPVKAVQIVQRFHFASALQRMAVVVEVSAEKGDGPVPGLISGPGRYSLVKGSPEALRPLLVKDSAPPWFDTAHTELAESGLRVLALAYRALPAKGKDEKLTREEAESELTFAGFIAFECLSRADSCLVVGALRESGHKVAMLTGDSPLTALHISRTCGITNGTLPGLLLTISSKDSAAVEWVVATGDGRDERMPVSATNLPELAKSFSLMATGDSLDAAVKAEPKLWESIDEIRIFARMTPHGKAGVIRELQKQGGHVLMCGDGGNDVGALKQADVGLALLAGYGNVNTTSSEELVPADGSKPVQGAEDALNERTKQLAKLGKRAGKERQTYLWAQQKLLNALHQQWLQEEIEAKAQRGENGVFAQASAVKVVLGRYTEELKRVMKEYDLKHGNVYDAEDKPKAKDMEAKVKEMQESMDSSAGGLPMVRPGDASIAAPFTSKAPSVKNCVDLIRQGRCTLLSALQQQQIMMLNCIINAYVLSALSLEGSRTSERQMMASHWLLTTASLAFAYASPCDKMHPVRPLRSLFHPAVFVSMLGQAAIHLFCMVIAVRMARAAMDEASPERLEGWTGPSLKDVADFWKREKLKRRGLIEKEEEEQDWTAMALSQWIQPFLPNLMNTVVFLVETAQTVAILFVNYKGQPWMRGVTENRALFLSVFVVAGGVAAAAWEFQPQLNAMIHLSPFPNDEFRWSIMSLVALTLVGTFIWDKFCVYWFAPDIWGDDGRFLVLSSQMFCGNCMVSIPELDIGKQVAGVFFILGTGNLILAGLAFWAHECAVLWDHLTSGKDCLLLWPLAISRPAALQPTLGGVWSECLSRGDLRCSTDDHAIANMTAWGGEVIWLAILEIPQNPGRTFFLLKGTSGCPSCRDSEGFFNELAVRALEESGHPLSKKVREEASPLAALSSSMAIALGEVVLKFGPDGAITELRSQGLGASGQGSSWASGAFPLAAFAYETLAAKDNGSEATDGNGRIATWRPRLAELWLDATETSVLAVLAMPEVSGAPKQVFLNVSLGHSGGKSSDVLQLHFELSLVGKWPTVLPEASASVFSFLLDPEMLLSQERAAQGTQRLPGLPLWIQMQMHQGMHQATAQRLAAGRSRINGQGSTAKSMKADVSQGSAWRLLKLGAQVDPEQVVTGGAQCCHQVWGGAKARTRAGLFQLESLDAGGMRIVTNAAHPFGSSGVEGGRSCTQQLQPGSVIGVAVELQNNWGGAGSSDSTADFLRFRFQMSLAGKDVPVPSSRKAYHGFGPAPRVNSLDSAGLAGVIFLIGLALLLAARALHVTSEREMLLEHLTSDVPERSFELTPRNFGPEHRGSQGGVRTAVARGASPLYVLRVREQYLQLGRMMQ</sequence>
<dbReference type="CDD" id="cd05304">
    <property type="entry name" value="Rubrum_tdh"/>
    <property type="match status" value="1"/>
</dbReference>
<keyword evidence="5 14" id="KW-0812">Transmembrane</keyword>
<dbReference type="SUPFAM" id="SSF81665">
    <property type="entry name" value="Calcium ATPase, transmembrane domain M"/>
    <property type="match status" value="1"/>
</dbReference>
<feature type="non-terminal residue" evidence="17">
    <location>
        <position position="2951"/>
    </location>
</feature>
<evidence type="ECO:0000256" key="5">
    <source>
        <dbReference type="ARBA" id="ARBA00022692"/>
    </source>
</evidence>
<evidence type="ECO:0000256" key="4">
    <source>
        <dbReference type="ARBA" id="ARBA00022519"/>
    </source>
</evidence>
<feature type="transmembrane region" description="Helical" evidence="14">
    <location>
        <begin position="122"/>
        <end position="142"/>
    </location>
</feature>
<comment type="subcellular location">
    <subcellularLocation>
        <location evidence="1">Cell inner membrane</location>
        <topology evidence="1">Multi-pass membrane protein</topology>
    </subcellularLocation>
</comment>
<feature type="transmembrane region" description="Helical" evidence="14">
    <location>
        <begin position="336"/>
        <end position="355"/>
    </location>
</feature>
<feature type="transmembrane region" description="Helical" evidence="14">
    <location>
        <begin position="1118"/>
        <end position="1138"/>
    </location>
</feature>
<dbReference type="GO" id="GO:0006740">
    <property type="term" value="P:NADPH regeneration"/>
    <property type="evidence" value="ECO:0007669"/>
    <property type="project" value="TreeGrafter"/>
</dbReference>
<reference evidence="17" key="1">
    <citation type="submission" date="2021-02" db="EMBL/GenBank/DDBJ databases">
        <authorList>
            <person name="Dougan E. K."/>
            <person name="Rhodes N."/>
            <person name="Thang M."/>
            <person name="Chan C."/>
        </authorList>
    </citation>
    <scope>NUCLEOTIDE SEQUENCE</scope>
</reference>
<feature type="transmembrane region" description="Helical" evidence="14">
    <location>
        <begin position="1150"/>
        <end position="1169"/>
    </location>
</feature>
<feature type="domain" description="Alanine dehydrogenase/pyridine nucleotide transhydrogenase NAD(H)-binding" evidence="15">
    <location>
        <begin position="638"/>
        <end position="802"/>
    </location>
</feature>
<organism evidence="17 18">
    <name type="scientific">Polarella glacialis</name>
    <name type="common">Dinoflagellate</name>
    <dbReference type="NCBI Taxonomy" id="89957"/>
    <lineage>
        <taxon>Eukaryota</taxon>
        <taxon>Sar</taxon>
        <taxon>Alveolata</taxon>
        <taxon>Dinophyceae</taxon>
        <taxon>Suessiales</taxon>
        <taxon>Suessiaceae</taxon>
        <taxon>Polarella</taxon>
    </lineage>
</organism>
<feature type="transmembrane region" description="Helical" evidence="14">
    <location>
        <begin position="900"/>
        <end position="917"/>
    </location>
</feature>
<dbReference type="SUPFAM" id="SSF56784">
    <property type="entry name" value="HAD-like"/>
    <property type="match status" value="1"/>
</dbReference>